<feature type="transmembrane region" description="Helical" evidence="6">
    <location>
        <begin position="87"/>
        <end position="108"/>
    </location>
</feature>
<dbReference type="InterPro" id="IPR050833">
    <property type="entry name" value="Poly_Biosynth_Transport"/>
</dbReference>
<evidence type="ECO:0000256" key="5">
    <source>
        <dbReference type="ARBA" id="ARBA00023136"/>
    </source>
</evidence>
<reference evidence="7" key="1">
    <citation type="submission" date="2020-09" db="EMBL/GenBank/DDBJ databases">
        <title>Bacillus faecalis sp. nov., a moderately halophilic bacterium isolated from cow faeces.</title>
        <authorList>
            <person name="Jiang L."/>
            <person name="Lee J."/>
        </authorList>
    </citation>
    <scope>NUCLEOTIDE SEQUENCE</scope>
    <source>
        <strain evidence="7">AGMB 02131</strain>
    </source>
</reference>
<feature type="transmembrane region" description="Helical" evidence="6">
    <location>
        <begin position="46"/>
        <end position="66"/>
    </location>
</feature>
<keyword evidence="5 6" id="KW-0472">Membrane</keyword>
<dbReference type="GO" id="GO:0005886">
    <property type="term" value="C:plasma membrane"/>
    <property type="evidence" value="ECO:0007669"/>
    <property type="project" value="UniProtKB-SubCell"/>
</dbReference>
<evidence type="ECO:0000256" key="1">
    <source>
        <dbReference type="ARBA" id="ARBA00004651"/>
    </source>
</evidence>
<dbReference type="RefSeq" id="WP_190996690.1">
    <property type="nucleotide sequence ID" value="NZ_JACXSI010000003.1"/>
</dbReference>
<dbReference type="PANTHER" id="PTHR30250">
    <property type="entry name" value="PST FAMILY PREDICTED COLANIC ACID TRANSPORTER"/>
    <property type="match status" value="1"/>
</dbReference>
<dbReference type="PANTHER" id="PTHR30250:SF11">
    <property type="entry name" value="O-ANTIGEN TRANSPORTER-RELATED"/>
    <property type="match status" value="1"/>
</dbReference>
<comment type="subcellular location">
    <subcellularLocation>
        <location evidence="1">Cell membrane</location>
        <topology evidence="1">Multi-pass membrane protein</topology>
    </subcellularLocation>
</comment>
<keyword evidence="3 6" id="KW-0812">Transmembrane</keyword>
<dbReference type="Proteomes" id="UP000602076">
    <property type="component" value="Unassembled WGS sequence"/>
</dbReference>
<comment type="caution">
    <text evidence="7">The sequence shown here is derived from an EMBL/GenBank/DDBJ whole genome shotgun (WGS) entry which is preliminary data.</text>
</comment>
<feature type="transmembrane region" description="Helical" evidence="6">
    <location>
        <begin position="120"/>
        <end position="139"/>
    </location>
</feature>
<dbReference type="Pfam" id="PF01943">
    <property type="entry name" value="Polysacc_synt"/>
    <property type="match status" value="1"/>
</dbReference>
<evidence type="ECO:0000256" key="6">
    <source>
        <dbReference type="SAM" id="Phobius"/>
    </source>
</evidence>
<feature type="transmembrane region" description="Helical" evidence="6">
    <location>
        <begin position="14"/>
        <end position="34"/>
    </location>
</feature>
<dbReference type="InterPro" id="IPR002797">
    <property type="entry name" value="Polysacc_synth"/>
</dbReference>
<keyword evidence="2" id="KW-1003">Cell membrane</keyword>
<feature type="transmembrane region" description="Helical" evidence="6">
    <location>
        <begin position="148"/>
        <end position="167"/>
    </location>
</feature>
<proteinExistence type="predicted"/>
<evidence type="ECO:0000313" key="8">
    <source>
        <dbReference type="Proteomes" id="UP000602076"/>
    </source>
</evidence>
<organism evidence="7 8">
    <name type="scientific">Peribacillus faecalis</name>
    <dbReference type="NCBI Taxonomy" id="2772559"/>
    <lineage>
        <taxon>Bacteria</taxon>
        <taxon>Bacillati</taxon>
        <taxon>Bacillota</taxon>
        <taxon>Bacilli</taxon>
        <taxon>Bacillales</taxon>
        <taxon>Bacillaceae</taxon>
        <taxon>Peribacillus</taxon>
    </lineage>
</organism>
<feature type="transmembrane region" description="Helical" evidence="6">
    <location>
        <begin position="384"/>
        <end position="404"/>
    </location>
</feature>
<dbReference type="EMBL" id="JACXSI010000003">
    <property type="protein sequence ID" value="MBD3107142.1"/>
    <property type="molecule type" value="Genomic_DNA"/>
</dbReference>
<evidence type="ECO:0000256" key="2">
    <source>
        <dbReference type="ARBA" id="ARBA00022475"/>
    </source>
</evidence>
<keyword evidence="8" id="KW-1185">Reference proteome</keyword>
<keyword evidence="4 6" id="KW-1133">Transmembrane helix</keyword>
<evidence type="ECO:0000313" key="7">
    <source>
        <dbReference type="EMBL" id="MBD3107142.1"/>
    </source>
</evidence>
<feature type="transmembrane region" description="Helical" evidence="6">
    <location>
        <begin position="173"/>
        <end position="193"/>
    </location>
</feature>
<feature type="transmembrane region" description="Helical" evidence="6">
    <location>
        <begin position="360"/>
        <end position="378"/>
    </location>
</feature>
<gene>
    <name evidence="7" type="ORF">IEO70_02005</name>
</gene>
<feature type="transmembrane region" description="Helical" evidence="6">
    <location>
        <begin position="328"/>
        <end position="348"/>
    </location>
</feature>
<evidence type="ECO:0000256" key="4">
    <source>
        <dbReference type="ARBA" id="ARBA00022989"/>
    </source>
</evidence>
<name>A0A927CUU5_9BACI</name>
<feature type="transmembrane region" description="Helical" evidence="6">
    <location>
        <begin position="290"/>
        <end position="308"/>
    </location>
</feature>
<accession>A0A927CUU5</accession>
<evidence type="ECO:0000256" key="3">
    <source>
        <dbReference type="ARBA" id="ARBA00022692"/>
    </source>
</evidence>
<sequence length="413" mass="47235">MYADKKKNLFKNTILLYILVFSSYFFAFISVPFQTRILGPEFYGKLGFALAFMAYFRVLIDFGFILSATEEVSRKRDNIEELSKVVIAVNIIKVILTTFSFVILVLLIENIPKFQEDSLLYYLVFFSVISGAFFPDYLYRGLENMKTITIRTVLIQASFVFLLILFLKDKEQYYLVPVLTTLGNLVALVAIYIHSIKKIGIRFIKIDHRYIWKIFKRSSSFFYSRIASSVYSSTNTFILGLIYPVGSNIVGLYNATDKLVITAKSGFSPIADSLYPYMVKNRDFRLVRKILYIIMPPVIIGSLIVGIYAEELMGFILGEDFRSAGNILRMLIPIVAMTPIIYILGFPVLTPMGLSKHANLSIIIGSLFHIIGLAVLLFTENFSVITICYLTILTELIILIYRVVLIRKKRFLL</sequence>
<dbReference type="AlphaFoldDB" id="A0A927CUU5"/>
<protein>
    <submittedName>
        <fullName evidence="7">Oligosaccharide flippase family protein</fullName>
    </submittedName>
</protein>